<evidence type="ECO:0000313" key="2">
    <source>
        <dbReference type="Proteomes" id="UP000655588"/>
    </source>
</evidence>
<name>A0A833VTW5_9HYME</name>
<keyword evidence="2" id="KW-1185">Reference proteome</keyword>
<accession>A0A833VTW5</accession>
<dbReference type="Proteomes" id="UP000655588">
    <property type="component" value="Unassembled WGS sequence"/>
</dbReference>
<reference evidence="1" key="1">
    <citation type="submission" date="2019-11" db="EMBL/GenBank/DDBJ databases">
        <title>The nuclear and mitochondrial genomes of Frieseomelitta varia - a highly eusocial stingless bee (Meliponini) with a permanently sterile worker caste.</title>
        <authorList>
            <person name="Freitas F.C.P."/>
            <person name="Lourenco A.P."/>
            <person name="Nunes F.M.F."/>
            <person name="Paschoal A.R."/>
            <person name="Abreu F.C.P."/>
            <person name="Barbin F.O."/>
            <person name="Bataglia L."/>
            <person name="Cardoso-Junior C.A.M."/>
            <person name="Cervoni M.S."/>
            <person name="Silva S.R."/>
            <person name="Dalarmi F."/>
            <person name="Del Lama M.A."/>
            <person name="Depintor T.S."/>
            <person name="Ferreira K.M."/>
            <person name="Goria P.S."/>
            <person name="Jaskot M.C."/>
            <person name="Lago D.C."/>
            <person name="Luna-Lucena D."/>
            <person name="Moda L.M."/>
            <person name="Nascimento L."/>
            <person name="Pedrino M."/>
            <person name="Rabico F.O."/>
            <person name="Sanches F.C."/>
            <person name="Santos D.E."/>
            <person name="Santos C.G."/>
            <person name="Vieira J."/>
            <person name="Lopes T.F."/>
            <person name="Barchuk A.R."/>
            <person name="Hartfelder K."/>
            <person name="Simoes Z.L.P."/>
            <person name="Bitondi M.M.G."/>
            <person name="Pinheiro D.G."/>
        </authorList>
    </citation>
    <scope>NUCLEOTIDE SEQUENCE</scope>
    <source>
        <strain evidence="1">USP_RPSP 00005682</strain>
        <tissue evidence="1">Whole individual</tissue>
    </source>
</reference>
<proteinExistence type="predicted"/>
<protein>
    <submittedName>
        <fullName evidence="1">Uncharacterized protein</fullName>
    </submittedName>
</protein>
<sequence length="238" mass="28712">MFKPHESIISAYAIIRRIFKRRWPIGTNTFHRNHLFNTILKLNLIWRNLDMLFSSHVNTSSQTAFLITSRMVSEYDRKSLELKFCNSERIISSTCVKCFNQITEKGYIAYLNKLRAHFEDYVALENLFEHLNKLINFLIFIMKFCEFDIIIVKDVLQYDLYEKHRSDDMLQQKTLFYYSKILVDNDYFTLRKNQNLILLFFGVLKEGDFSTQKQLNMKSYLYFSIHFTKLFKNIFWVS</sequence>
<dbReference type="EMBL" id="WNWW01001794">
    <property type="protein sequence ID" value="KAF3419774.1"/>
    <property type="molecule type" value="Genomic_DNA"/>
</dbReference>
<gene>
    <name evidence="1" type="ORF">E2986_12010</name>
</gene>
<evidence type="ECO:0000313" key="1">
    <source>
        <dbReference type="EMBL" id="KAF3419774.1"/>
    </source>
</evidence>
<dbReference type="AlphaFoldDB" id="A0A833VTW5"/>
<organism evidence="1 2">
    <name type="scientific">Frieseomelitta varia</name>
    <dbReference type="NCBI Taxonomy" id="561572"/>
    <lineage>
        <taxon>Eukaryota</taxon>
        <taxon>Metazoa</taxon>
        <taxon>Ecdysozoa</taxon>
        <taxon>Arthropoda</taxon>
        <taxon>Hexapoda</taxon>
        <taxon>Insecta</taxon>
        <taxon>Pterygota</taxon>
        <taxon>Neoptera</taxon>
        <taxon>Endopterygota</taxon>
        <taxon>Hymenoptera</taxon>
        <taxon>Apocrita</taxon>
        <taxon>Aculeata</taxon>
        <taxon>Apoidea</taxon>
        <taxon>Anthophila</taxon>
        <taxon>Apidae</taxon>
        <taxon>Frieseomelitta</taxon>
    </lineage>
</organism>
<comment type="caution">
    <text evidence="1">The sequence shown here is derived from an EMBL/GenBank/DDBJ whole genome shotgun (WGS) entry which is preliminary data.</text>
</comment>